<dbReference type="InterPro" id="IPR036250">
    <property type="entry name" value="AcylCo_DH-like_C"/>
</dbReference>
<evidence type="ECO:0000259" key="7">
    <source>
        <dbReference type="Pfam" id="PF00441"/>
    </source>
</evidence>
<dbReference type="Pfam" id="PF02770">
    <property type="entry name" value="Acyl-CoA_dh_M"/>
    <property type="match status" value="1"/>
</dbReference>
<comment type="cofactor">
    <cofactor evidence="1 6">
        <name>FAD</name>
        <dbReference type="ChEBI" id="CHEBI:57692"/>
    </cofactor>
</comment>
<dbReference type="InterPro" id="IPR009075">
    <property type="entry name" value="AcylCo_DH/oxidase_C"/>
</dbReference>
<evidence type="ECO:0000256" key="5">
    <source>
        <dbReference type="ARBA" id="ARBA00023002"/>
    </source>
</evidence>
<dbReference type="Gene3D" id="1.10.540.10">
    <property type="entry name" value="Acyl-CoA dehydrogenase/oxidase, N-terminal domain"/>
    <property type="match status" value="1"/>
</dbReference>
<organism evidence="10 11">
    <name type="scientific">Svornostia abyssi</name>
    <dbReference type="NCBI Taxonomy" id="2898438"/>
    <lineage>
        <taxon>Bacteria</taxon>
        <taxon>Bacillati</taxon>
        <taxon>Actinomycetota</taxon>
        <taxon>Thermoleophilia</taxon>
        <taxon>Solirubrobacterales</taxon>
        <taxon>Baekduiaceae</taxon>
        <taxon>Svornostia</taxon>
    </lineage>
</organism>
<reference evidence="11" key="1">
    <citation type="submission" date="2021-11" db="EMBL/GenBank/DDBJ databases">
        <title>Cultivation dependent microbiological survey of springs from the worlds oldest radium mine currently devoted to the extraction of radon-saturated water.</title>
        <authorList>
            <person name="Kapinusova G."/>
            <person name="Smrhova T."/>
            <person name="Strejcek M."/>
            <person name="Suman J."/>
            <person name="Jani K."/>
            <person name="Pajer P."/>
            <person name="Uhlik O."/>
        </authorList>
    </citation>
    <scope>NUCLEOTIDE SEQUENCE [LARGE SCALE GENOMIC DNA]</scope>
    <source>
        <strain evidence="11">J379</strain>
    </source>
</reference>
<evidence type="ECO:0000256" key="1">
    <source>
        <dbReference type="ARBA" id="ARBA00001974"/>
    </source>
</evidence>
<gene>
    <name evidence="10" type="ORF">LRS13_06450</name>
</gene>
<dbReference type="Pfam" id="PF00441">
    <property type="entry name" value="Acyl-CoA_dh_1"/>
    <property type="match status" value="1"/>
</dbReference>
<dbReference type="SUPFAM" id="SSF56645">
    <property type="entry name" value="Acyl-CoA dehydrogenase NM domain-like"/>
    <property type="match status" value="1"/>
</dbReference>
<feature type="domain" description="Acyl-CoA dehydrogenase/oxidase N-terminal" evidence="9">
    <location>
        <begin position="14"/>
        <end position="123"/>
    </location>
</feature>
<evidence type="ECO:0000259" key="9">
    <source>
        <dbReference type="Pfam" id="PF02771"/>
    </source>
</evidence>
<proteinExistence type="inferred from homology"/>
<name>A0ABY5PKE1_9ACTN</name>
<dbReference type="InterPro" id="IPR009100">
    <property type="entry name" value="AcylCoA_DH/oxidase_NM_dom_sf"/>
</dbReference>
<dbReference type="CDD" id="cd00567">
    <property type="entry name" value="ACAD"/>
    <property type="match status" value="1"/>
</dbReference>
<evidence type="ECO:0000256" key="2">
    <source>
        <dbReference type="ARBA" id="ARBA00009347"/>
    </source>
</evidence>
<evidence type="ECO:0000313" key="11">
    <source>
        <dbReference type="Proteomes" id="UP001058860"/>
    </source>
</evidence>
<evidence type="ECO:0000259" key="8">
    <source>
        <dbReference type="Pfam" id="PF02770"/>
    </source>
</evidence>
<dbReference type="PANTHER" id="PTHR48083">
    <property type="entry name" value="MEDIUM-CHAIN SPECIFIC ACYL-COA DEHYDROGENASE, MITOCHONDRIAL-RELATED"/>
    <property type="match status" value="1"/>
</dbReference>
<dbReference type="EMBL" id="CP088295">
    <property type="protein sequence ID" value="UUY05163.1"/>
    <property type="molecule type" value="Genomic_DNA"/>
</dbReference>
<dbReference type="Pfam" id="PF02771">
    <property type="entry name" value="Acyl-CoA_dh_N"/>
    <property type="match status" value="1"/>
</dbReference>
<dbReference type="SUPFAM" id="SSF47203">
    <property type="entry name" value="Acyl-CoA dehydrogenase C-terminal domain-like"/>
    <property type="match status" value="1"/>
</dbReference>
<dbReference type="Gene3D" id="2.40.110.10">
    <property type="entry name" value="Butyryl-CoA Dehydrogenase, subunit A, domain 2"/>
    <property type="match status" value="1"/>
</dbReference>
<evidence type="ECO:0000256" key="4">
    <source>
        <dbReference type="ARBA" id="ARBA00022827"/>
    </source>
</evidence>
<dbReference type="InterPro" id="IPR013786">
    <property type="entry name" value="AcylCoA_DH/ox_N"/>
</dbReference>
<sequence length="391" mass="41580">MALTTIHLPLAADEEELALREAVAGICSDFGPAYARACFDRGEPMRDLWIALGDAGFAGANIPEEWGGGGLGLRGLAIVAEECAAAGAISIMLVLSSGMAGTMLARHGTDHQRDRWLRGIAAGTTKLAFAITEPDAGTNSHNLRTELRRDGDRYLLRGQKTFISGVEDAEGVLVVARVRGDDGALGPPTLCIIDTDAPGFAREAIPMPYMGPDQQWTLFFDDVAVDADRIVGGESAGLRVIFDALNPERIIIAAGLNGTARLALDKAAGYARDREVWGVPVGTHQAVAHPLARSKIELELARLMTDKAAVLFDAGSPDAGSASNMAKYAAAEAATHAIDRAIQTHGGNGFTVEYGLSDLWWFARLMRTAPVSEQMVLNHVAQHELGLPRSY</sequence>
<dbReference type="PANTHER" id="PTHR48083:SF1">
    <property type="entry name" value="DEHYDROGENASE, PUTATIVE (AFU_ORTHOLOGUE AFUA_7G06510)-RELATED"/>
    <property type="match status" value="1"/>
</dbReference>
<keyword evidence="5 6" id="KW-0560">Oxidoreductase</keyword>
<dbReference type="RefSeq" id="WP_353865626.1">
    <property type="nucleotide sequence ID" value="NZ_CP088295.1"/>
</dbReference>
<keyword evidence="11" id="KW-1185">Reference proteome</keyword>
<dbReference type="InterPro" id="IPR046373">
    <property type="entry name" value="Acyl-CoA_Oxase/DH_mid-dom_sf"/>
</dbReference>
<protein>
    <submittedName>
        <fullName evidence="10">Acyl-CoA/acyl-ACP dehydrogenase</fullName>
    </submittedName>
</protein>
<evidence type="ECO:0000256" key="6">
    <source>
        <dbReference type="RuleBase" id="RU362125"/>
    </source>
</evidence>
<evidence type="ECO:0000313" key="10">
    <source>
        <dbReference type="EMBL" id="UUY05163.1"/>
    </source>
</evidence>
<dbReference type="InterPro" id="IPR050741">
    <property type="entry name" value="Acyl-CoA_dehydrogenase"/>
</dbReference>
<dbReference type="InterPro" id="IPR037069">
    <property type="entry name" value="AcylCoA_DH/ox_N_sf"/>
</dbReference>
<dbReference type="Gene3D" id="1.20.140.10">
    <property type="entry name" value="Butyryl-CoA Dehydrogenase, subunit A, domain 3"/>
    <property type="match status" value="1"/>
</dbReference>
<evidence type="ECO:0000256" key="3">
    <source>
        <dbReference type="ARBA" id="ARBA00022630"/>
    </source>
</evidence>
<keyword evidence="4 6" id="KW-0274">FAD</keyword>
<accession>A0ABY5PKE1</accession>
<keyword evidence="3 6" id="KW-0285">Flavoprotein</keyword>
<dbReference type="InterPro" id="IPR006091">
    <property type="entry name" value="Acyl-CoA_Oxase/DH_mid-dom"/>
</dbReference>
<feature type="domain" description="Acyl-CoA oxidase/dehydrogenase middle" evidence="8">
    <location>
        <begin position="128"/>
        <end position="223"/>
    </location>
</feature>
<feature type="domain" description="Acyl-CoA dehydrogenase/oxidase C-terminal" evidence="7">
    <location>
        <begin position="236"/>
        <end position="382"/>
    </location>
</feature>
<dbReference type="Proteomes" id="UP001058860">
    <property type="component" value="Chromosome"/>
</dbReference>
<comment type="similarity">
    <text evidence="2 6">Belongs to the acyl-CoA dehydrogenase family.</text>
</comment>